<comment type="caution">
    <text evidence="2">The sequence shown here is derived from an EMBL/GenBank/DDBJ whole genome shotgun (WGS) entry which is preliminary data.</text>
</comment>
<sequence length="463" mass="48717">MDARTLAGLTATEVAALVRGREVSAVEVTRAVLARMDQVNARLNAVVQRRDAAALDEAAAVDAVLADGGDPGPMAGVPVTVKVNVDQAGEVTTNGLRLQAGLLAGEDSPVVANLRRGGAVVVGRTNTPAFSLRWFTRNSLHGQTLNPWNPALTPGGSSGGAGAAVAAGMGSVAHGTDIAGSIRYPAYACGVHGLRPSLGRVPAFNATAGDRHVGGQLMAVSGPLARSVADLGLALRVMAARDARDPWHQDVPLEGPPRPRKVALCLAPDGMAVPARLCEELLVVARKLQQEQWVVEEVPTPPWREAVAVQVRLWMADMRRASEAAVAAEGDADALFVYDQFRRISPPLDAEGLMDALRDRARLTRLWRQFLAEWPLVLCPVSGDFPFENNVDVRSAADFDHVFEAQLPQIAPPLMGLPGLALATGFDAGRPVGVQLLADQLREDLLLEAGAVIAPGAVGICPM</sequence>
<accession>A0ABS6J2D5</accession>
<dbReference type="Gene3D" id="3.90.1300.10">
    <property type="entry name" value="Amidase signature (AS) domain"/>
    <property type="match status" value="1"/>
</dbReference>
<evidence type="ECO:0000313" key="3">
    <source>
        <dbReference type="Proteomes" id="UP000731907"/>
    </source>
</evidence>
<dbReference type="PANTHER" id="PTHR43372:SF4">
    <property type="entry name" value="FATTY-ACID AMIDE HYDROLASE 2"/>
    <property type="match status" value="1"/>
</dbReference>
<dbReference type="Pfam" id="PF01425">
    <property type="entry name" value="Amidase"/>
    <property type="match status" value="1"/>
</dbReference>
<dbReference type="InterPro" id="IPR023631">
    <property type="entry name" value="Amidase_dom"/>
</dbReference>
<dbReference type="SUPFAM" id="SSF75304">
    <property type="entry name" value="Amidase signature (AS) enzymes"/>
    <property type="match status" value="1"/>
</dbReference>
<dbReference type="EMBL" id="JAAATX020000001">
    <property type="protein sequence ID" value="MBU9696555.1"/>
    <property type="molecule type" value="Genomic_DNA"/>
</dbReference>
<dbReference type="NCBIfam" id="NF005687">
    <property type="entry name" value="PRK07487.1"/>
    <property type="match status" value="1"/>
</dbReference>
<feature type="domain" description="Amidase" evidence="1">
    <location>
        <begin position="27"/>
        <end position="447"/>
    </location>
</feature>
<evidence type="ECO:0000259" key="1">
    <source>
        <dbReference type="Pfam" id="PF01425"/>
    </source>
</evidence>
<dbReference type="Proteomes" id="UP000731907">
    <property type="component" value="Unassembled WGS sequence"/>
</dbReference>
<dbReference type="RefSeq" id="WP_161760554.1">
    <property type="nucleotide sequence ID" value="NZ_JAAATX020000001.1"/>
</dbReference>
<organism evidence="2 3">
    <name type="scientific">Paragemmobacter amnigenus</name>
    <dbReference type="NCBI Taxonomy" id="2852097"/>
    <lineage>
        <taxon>Bacteria</taxon>
        <taxon>Pseudomonadati</taxon>
        <taxon>Pseudomonadota</taxon>
        <taxon>Alphaproteobacteria</taxon>
        <taxon>Rhodobacterales</taxon>
        <taxon>Paracoccaceae</taxon>
        <taxon>Paragemmobacter</taxon>
    </lineage>
</organism>
<proteinExistence type="predicted"/>
<evidence type="ECO:0000313" key="2">
    <source>
        <dbReference type="EMBL" id="MBU9696555.1"/>
    </source>
</evidence>
<protein>
    <submittedName>
        <fullName evidence="2">Amidase family protein</fullName>
    </submittedName>
</protein>
<dbReference type="InterPro" id="IPR020556">
    <property type="entry name" value="Amidase_CS"/>
</dbReference>
<reference evidence="2 3" key="1">
    <citation type="submission" date="2021-06" db="EMBL/GenBank/DDBJ databases">
        <title>Rhodobacteraceae bacterium strain HSP-20.</title>
        <authorList>
            <person name="Chen W.-M."/>
        </authorList>
    </citation>
    <scope>NUCLEOTIDE SEQUENCE [LARGE SCALE GENOMIC DNA]</scope>
    <source>
        <strain evidence="2 3">HSP-20</strain>
    </source>
</reference>
<name>A0ABS6J2D5_9RHOB</name>
<dbReference type="InterPro" id="IPR036928">
    <property type="entry name" value="AS_sf"/>
</dbReference>
<dbReference type="PANTHER" id="PTHR43372">
    <property type="entry name" value="FATTY-ACID AMIDE HYDROLASE"/>
    <property type="match status" value="1"/>
</dbReference>
<dbReference type="InterPro" id="IPR052739">
    <property type="entry name" value="FAAH2"/>
</dbReference>
<gene>
    <name evidence="2" type="ORF">GU927_001720</name>
</gene>
<dbReference type="PROSITE" id="PS00571">
    <property type="entry name" value="AMIDASES"/>
    <property type="match status" value="1"/>
</dbReference>
<keyword evidence="3" id="KW-1185">Reference proteome</keyword>